<comment type="caution">
    <text evidence="2">The sequence shown here is derived from an EMBL/GenBank/DDBJ whole genome shotgun (WGS) entry which is preliminary data.</text>
</comment>
<protein>
    <submittedName>
        <fullName evidence="2">Alpha/beta hydrolase</fullName>
    </submittedName>
</protein>
<sequence>MVWCSRIGQRRYTTLVHGTGHNCAAWADVASHLGTHCHAVAFDLRGHGYSEAGSRTAEQYWRDLADVAASLGWERPILVGHSTGGYAVSAATAAGIVTPAAIAVIDGVVLEDRATAIHDNAHWHKPEAAQRLREIYLYGWRVDRHDMLDYVEQCARETDTDGFNAGARPELMRQVIRRCFTSCADGQYLRRPTVEEITMTTAPDPDAVVYPSVDVYEPIECPMTIVLPSDGFYARRADEVRSVVQSSQGRRLIEIDAGHNVPMTRPAELATIIIDLVRQTHTDVE</sequence>
<keyword evidence="3" id="KW-1185">Reference proteome</keyword>
<name>A0ABU4BZ23_RHOGO</name>
<dbReference type="PANTHER" id="PTHR43798">
    <property type="entry name" value="MONOACYLGLYCEROL LIPASE"/>
    <property type="match status" value="1"/>
</dbReference>
<evidence type="ECO:0000313" key="3">
    <source>
        <dbReference type="Proteomes" id="UP001185927"/>
    </source>
</evidence>
<dbReference type="RefSeq" id="WP_317543796.1">
    <property type="nucleotide sequence ID" value="NZ_JAWLKB010000010.1"/>
</dbReference>
<reference evidence="2 3" key="1">
    <citation type="submission" date="2023-10" db="EMBL/GenBank/DDBJ databases">
        <title>Development of a sustainable strategy for remediation of hydrocarbon-contaminated territories based on the waste exchange concept.</title>
        <authorList>
            <person name="Krivoruchko A."/>
        </authorList>
    </citation>
    <scope>NUCLEOTIDE SEQUENCE [LARGE SCALE GENOMIC DNA]</scope>
    <source>
        <strain evidence="2 3">IEGM 1203</strain>
    </source>
</reference>
<dbReference type="EMBL" id="JAWLKB010000010">
    <property type="protein sequence ID" value="MDV6269319.1"/>
    <property type="molecule type" value="Genomic_DNA"/>
</dbReference>
<dbReference type="Pfam" id="PF12697">
    <property type="entry name" value="Abhydrolase_6"/>
    <property type="match status" value="1"/>
</dbReference>
<dbReference type="PANTHER" id="PTHR43798:SF33">
    <property type="entry name" value="HYDROLASE, PUTATIVE (AFU_ORTHOLOGUE AFUA_2G14860)-RELATED"/>
    <property type="match status" value="1"/>
</dbReference>
<dbReference type="InterPro" id="IPR000073">
    <property type="entry name" value="AB_hydrolase_1"/>
</dbReference>
<dbReference type="Gene3D" id="3.40.50.1820">
    <property type="entry name" value="alpha/beta hydrolase"/>
    <property type="match status" value="1"/>
</dbReference>
<dbReference type="GO" id="GO:0016787">
    <property type="term" value="F:hydrolase activity"/>
    <property type="evidence" value="ECO:0007669"/>
    <property type="project" value="UniProtKB-KW"/>
</dbReference>
<dbReference type="InterPro" id="IPR029058">
    <property type="entry name" value="AB_hydrolase_fold"/>
</dbReference>
<evidence type="ECO:0000313" key="2">
    <source>
        <dbReference type="EMBL" id="MDV6269319.1"/>
    </source>
</evidence>
<evidence type="ECO:0000259" key="1">
    <source>
        <dbReference type="Pfam" id="PF12697"/>
    </source>
</evidence>
<dbReference type="SUPFAM" id="SSF53474">
    <property type="entry name" value="alpha/beta-Hydrolases"/>
    <property type="match status" value="1"/>
</dbReference>
<feature type="domain" description="AB hydrolase-1" evidence="1">
    <location>
        <begin position="15"/>
        <end position="270"/>
    </location>
</feature>
<organism evidence="2 3">
    <name type="scientific">Rhodococcus globerulus</name>
    <dbReference type="NCBI Taxonomy" id="33008"/>
    <lineage>
        <taxon>Bacteria</taxon>
        <taxon>Bacillati</taxon>
        <taxon>Actinomycetota</taxon>
        <taxon>Actinomycetes</taxon>
        <taxon>Mycobacteriales</taxon>
        <taxon>Nocardiaceae</taxon>
        <taxon>Rhodococcus</taxon>
    </lineage>
</organism>
<proteinExistence type="predicted"/>
<accession>A0ABU4BZ23</accession>
<dbReference type="InterPro" id="IPR050266">
    <property type="entry name" value="AB_hydrolase_sf"/>
</dbReference>
<gene>
    <name evidence="2" type="ORF">R3Q16_22135</name>
</gene>
<dbReference type="Proteomes" id="UP001185927">
    <property type="component" value="Unassembled WGS sequence"/>
</dbReference>
<keyword evidence="2" id="KW-0378">Hydrolase</keyword>